<dbReference type="PANTHER" id="PTHR43877:SF5">
    <property type="entry name" value="BLL8307 PROTEIN"/>
    <property type="match status" value="1"/>
</dbReference>
<comment type="caution">
    <text evidence="4">The sequence shown here is derived from an EMBL/GenBank/DDBJ whole genome shotgun (WGS) entry which is preliminary data.</text>
</comment>
<dbReference type="RefSeq" id="WP_345009952.1">
    <property type="nucleotide sequence ID" value="NZ_BAABFC010000003.1"/>
</dbReference>
<name>A0ABP8Q113_9GAMM</name>
<gene>
    <name evidence="4" type="ORF">GCM10023095_06190</name>
</gene>
<dbReference type="CDD" id="cd04301">
    <property type="entry name" value="NAT_SF"/>
    <property type="match status" value="1"/>
</dbReference>
<feature type="domain" description="N-acetyltransferase" evidence="3">
    <location>
        <begin position="3"/>
        <end position="152"/>
    </location>
</feature>
<dbReference type="EMBL" id="BAABFC010000003">
    <property type="protein sequence ID" value="GAA4494499.1"/>
    <property type="molecule type" value="Genomic_DNA"/>
</dbReference>
<sequence length="161" mass="17777">MTIQIDPLQDQAVVDLLRDHLADMHANSPPESVHALDVAALRAPNITFWSARQGGEIQGCIALKQLDAHSGEIKSMRTRAQSRGRGIASALLQTLLAEARRRGYHRLYLETGSQAFFAPAHGLYRRFGFVACGPFADYGPDPHSCFMRLPLQPELVPTQES</sequence>
<keyword evidence="5" id="KW-1185">Reference proteome</keyword>
<keyword evidence="2" id="KW-0012">Acyltransferase</keyword>
<organism evidence="4 5">
    <name type="scientific">Pseudaeromonas paramecii</name>
    <dbReference type="NCBI Taxonomy" id="2138166"/>
    <lineage>
        <taxon>Bacteria</taxon>
        <taxon>Pseudomonadati</taxon>
        <taxon>Pseudomonadota</taxon>
        <taxon>Gammaproteobacteria</taxon>
        <taxon>Aeromonadales</taxon>
        <taxon>Aeromonadaceae</taxon>
        <taxon>Pseudaeromonas</taxon>
    </lineage>
</organism>
<dbReference type="InterPro" id="IPR050832">
    <property type="entry name" value="Bact_Acetyltransf"/>
</dbReference>
<dbReference type="PROSITE" id="PS51186">
    <property type="entry name" value="GNAT"/>
    <property type="match status" value="1"/>
</dbReference>
<dbReference type="SUPFAM" id="SSF55729">
    <property type="entry name" value="Acyl-CoA N-acyltransferases (Nat)"/>
    <property type="match status" value="1"/>
</dbReference>
<dbReference type="InterPro" id="IPR000182">
    <property type="entry name" value="GNAT_dom"/>
</dbReference>
<dbReference type="Gene3D" id="3.40.630.30">
    <property type="match status" value="1"/>
</dbReference>
<evidence type="ECO:0000256" key="1">
    <source>
        <dbReference type="ARBA" id="ARBA00022679"/>
    </source>
</evidence>
<evidence type="ECO:0000259" key="3">
    <source>
        <dbReference type="PROSITE" id="PS51186"/>
    </source>
</evidence>
<dbReference type="Pfam" id="PF00583">
    <property type="entry name" value="Acetyltransf_1"/>
    <property type="match status" value="1"/>
</dbReference>
<protein>
    <submittedName>
        <fullName evidence="4">GNAT family N-acetyltransferase</fullName>
    </submittedName>
</protein>
<reference evidence="5" key="1">
    <citation type="journal article" date="2019" name="Int. J. Syst. Evol. Microbiol.">
        <title>The Global Catalogue of Microorganisms (GCM) 10K type strain sequencing project: providing services to taxonomists for standard genome sequencing and annotation.</title>
        <authorList>
            <consortium name="The Broad Institute Genomics Platform"/>
            <consortium name="The Broad Institute Genome Sequencing Center for Infectious Disease"/>
            <person name="Wu L."/>
            <person name="Ma J."/>
        </authorList>
    </citation>
    <scope>NUCLEOTIDE SEQUENCE [LARGE SCALE GENOMIC DNA]</scope>
    <source>
        <strain evidence="5">JCM 32226</strain>
    </source>
</reference>
<dbReference type="InterPro" id="IPR016181">
    <property type="entry name" value="Acyl_CoA_acyltransferase"/>
</dbReference>
<dbReference type="Proteomes" id="UP001501321">
    <property type="component" value="Unassembled WGS sequence"/>
</dbReference>
<accession>A0ABP8Q113</accession>
<evidence type="ECO:0000256" key="2">
    <source>
        <dbReference type="ARBA" id="ARBA00023315"/>
    </source>
</evidence>
<evidence type="ECO:0000313" key="5">
    <source>
        <dbReference type="Proteomes" id="UP001501321"/>
    </source>
</evidence>
<dbReference type="PANTHER" id="PTHR43877">
    <property type="entry name" value="AMINOALKYLPHOSPHONATE N-ACETYLTRANSFERASE-RELATED-RELATED"/>
    <property type="match status" value="1"/>
</dbReference>
<keyword evidence="1" id="KW-0808">Transferase</keyword>
<proteinExistence type="predicted"/>
<evidence type="ECO:0000313" key="4">
    <source>
        <dbReference type="EMBL" id="GAA4494499.1"/>
    </source>
</evidence>